<dbReference type="AlphaFoldDB" id="C5FF35"/>
<reference evidence="2" key="1">
    <citation type="journal article" date="2012" name="MBio">
        <title>Comparative genome analysis of Trichophyton rubrum and related dermatophytes reveals candidate genes involved in infection.</title>
        <authorList>
            <person name="Martinez D.A."/>
            <person name="Oliver B.G."/>
            <person name="Graeser Y."/>
            <person name="Goldberg J.M."/>
            <person name="Li W."/>
            <person name="Martinez-Rossi N.M."/>
            <person name="Monod M."/>
            <person name="Shelest E."/>
            <person name="Barton R.C."/>
            <person name="Birch E."/>
            <person name="Brakhage A.A."/>
            <person name="Chen Z."/>
            <person name="Gurr S.J."/>
            <person name="Heiman D."/>
            <person name="Heitman J."/>
            <person name="Kosti I."/>
            <person name="Rossi A."/>
            <person name="Saif S."/>
            <person name="Samalova M."/>
            <person name="Saunders C.W."/>
            <person name="Shea T."/>
            <person name="Summerbell R.C."/>
            <person name="Xu J."/>
            <person name="Young S."/>
            <person name="Zeng Q."/>
            <person name="Birren B.W."/>
            <person name="Cuomo C.A."/>
            <person name="White T.C."/>
        </authorList>
    </citation>
    <scope>NUCLEOTIDE SEQUENCE [LARGE SCALE GENOMIC DNA]</scope>
    <source>
        <strain evidence="2">ATCC MYA-4605 / CBS 113480</strain>
    </source>
</reference>
<organism evidence="1 2">
    <name type="scientific">Arthroderma otae (strain ATCC MYA-4605 / CBS 113480)</name>
    <name type="common">Microsporum canis</name>
    <dbReference type="NCBI Taxonomy" id="554155"/>
    <lineage>
        <taxon>Eukaryota</taxon>
        <taxon>Fungi</taxon>
        <taxon>Dikarya</taxon>
        <taxon>Ascomycota</taxon>
        <taxon>Pezizomycotina</taxon>
        <taxon>Eurotiomycetes</taxon>
        <taxon>Eurotiomycetidae</taxon>
        <taxon>Onygenales</taxon>
        <taxon>Arthrodermataceae</taxon>
        <taxon>Microsporum</taxon>
    </lineage>
</organism>
<proteinExistence type="predicted"/>
<evidence type="ECO:0000313" key="1">
    <source>
        <dbReference type="EMBL" id="EEQ28419.1"/>
    </source>
</evidence>
<dbReference type="VEuPathDB" id="FungiDB:MCYG_01307"/>
<dbReference type="Proteomes" id="UP000002035">
    <property type="component" value="Unassembled WGS sequence"/>
</dbReference>
<sequence>MGIARTLATRDHIDALWPYSSDHSAAGGKGRTRTPLPPLQESLPATAVIPMGIYEGVGMRVPLPLLELRCAAFTVLLCSSWDSRLTWRPSIMHVVPVRAVPDTCFYVITSLIRKTWQVLGSPYVILKKT</sequence>
<keyword evidence="2" id="KW-1185">Reference proteome</keyword>
<dbReference type="RefSeq" id="XP_002851203.1">
    <property type="nucleotide sequence ID" value="XM_002851157.1"/>
</dbReference>
<dbReference type="GeneID" id="9228824"/>
<dbReference type="EMBL" id="DS995701">
    <property type="protein sequence ID" value="EEQ28419.1"/>
    <property type="molecule type" value="Genomic_DNA"/>
</dbReference>
<name>C5FF35_ARTOC</name>
<dbReference type="HOGENOM" id="CLU_1948341_0_0_1"/>
<accession>C5FF35</accession>
<gene>
    <name evidence="1" type="ORF">MCYG_01307</name>
</gene>
<protein>
    <submittedName>
        <fullName evidence="1">Uncharacterized protein</fullName>
    </submittedName>
</protein>
<evidence type="ECO:0000313" key="2">
    <source>
        <dbReference type="Proteomes" id="UP000002035"/>
    </source>
</evidence>